<keyword evidence="3" id="KW-1185">Reference proteome</keyword>
<evidence type="ECO:0000256" key="1">
    <source>
        <dbReference type="SAM" id="MobiDB-lite"/>
    </source>
</evidence>
<proteinExistence type="predicted"/>
<organism evidence="2 3">
    <name type="scientific">Lactarius akahatsu</name>
    <dbReference type="NCBI Taxonomy" id="416441"/>
    <lineage>
        <taxon>Eukaryota</taxon>
        <taxon>Fungi</taxon>
        <taxon>Dikarya</taxon>
        <taxon>Basidiomycota</taxon>
        <taxon>Agaricomycotina</taxon>
        <taxon>Agaricomycetes</taxon>
        <taxon>Russulales</taxon>
        <taxon>Russulaceae</taxon>
        <taxon>Lactarius</taxon>
    </lineage>
</organism>
<evidence type="ECO:0000313" key="2">
    <source>
        <dbReference type="EMBL" id="KAH8993197.1"/>
    </source>
</evidence>
<comment type="caution">
    <text evidence="2">The sequence shown here is derived from an EMBL/GenBank/DDBJ whole genome shotgun (WGS) entry which is preliminary data.</text>
</comment>
<reference evidence="2" key="1">
    <citation type="submission" date="2022-01" db="EMBL/GenBank/DDBJ databases">
        <title>Comparative genomics reveals a dynamic genome evolution in the ectomycorrhizal milk-cap (Lactarius) mushrooms.</title>
        <authorList>
            <consortium name="DOE Joint Genome Institute"/>
            <person name="Lebreton A."/>
            <person name="Tang N."/>
            <person name="Kuo A."/>
            <person name="LaButti K."/>
            <person name="Drula E."/>
            <person name="Barry K."/>
            <person name="Clum A."/>
            <person name="Lipzen A."/>
            <person name="Mousain D."/>
            <person name="Ng V."/>
            <person name="Wang R."/>
            <person name="Wang X."/>
            <person name="Dai Y."/>
            <person name="Henrissat B."/>
            <person name="Grigoriev I.V."/>
            <person name="Guerin-Laguette A."/>
            <person name="Yu F."/>
            <person name="Martin F.M."/>
        </authorList>
    </citation>
    <scope>NUCLEOTIDE SEQUENCE</scope>
    <source>
        <strain evidence="2">QP</strain>
    </source>
</reference>
<gene>
    <name evidence="2" type="ORF">EDB92DRAFT_1944796</name>
</gene>
<dbReference type="EMBL" id="JAKELL010000019">
    <property type="protein sequence ID" value="KAH8993197.1"/>
    <property type="molecule type" value="Genomic_DNA"/>
</dbReference>
<dbReference type="AlphaFoldDB" id="A0AAD4LJ46"/>
<feature type="region of interest" description="Disordered" evidence="1">
    <location>
        <begin position="194"/>
        <end position="231"/>
    </location>
</feature>
<dbReference type="Proteomes" id="UP001201163">
    <property type="component" value="Unassembled WGS sequence"/>
</dbReference>
<sequence length="308" mass="32916">MIVEFTANNLIAVLTSDFPSLTNAITLIRSMNAQILFKQGKSSNNVMTLLERVQFADPGSPDIDEDNTCLSWGHDLFTAGGISPSSSLTTWEDVGNVATTFKLVAAALKTCQEVRLMCMNAGTPKTSGFISDIYLKKILECLENCWVGTGGAITSSHVPVLPTTPPTLSNRDAAMSPPKCGILLKIKRPMPIANDITPTTPAAPTENDSTSAQQPTTGTGPAQEPSVALDEGTRADAASLKDLHVAELLTWLGNNKLSVLKSKCKDNLIVVIVKSSEFTQVSKSAIQEIIQNRKMMKGSKKQLTAALP</sequence>
<feature type="compositionally biased region" description="Polar residues" evidence="1">
    <location>
        <begin position="196"/>
        <end position="220"/>
    </location>
</feature>
<name>A0AAD4LJ46_9AGAM</name>
<accession>A0AAD4LJ46</accession>
<evidence type="ECO:0000313" key="3">
    <source>
        <dbReference type="Proteomes" id="UP001201163"/>
    </source>
</evidence>
<protein>
    <submittedName>
        <fullName evidence="2">Uncharacterized protein</fullName>
    </submittedName>
</protein>